<feature type="domain" description="HPt" evidence="26">
    <location>
        <begin position="1526"/>
        <end position="1617"/>
    </location>
</feature>
<dbReference type="Pfam" id="PF13426">
    <property type="entry name" value="PAS_9"/>
    <property type="match status" value="2"/>
</dbReference>
<comment type="subunit">
    <text evidence="15">At low DSF concentrations, interacts with RpfF.</text>
</comment>
<keyword evidence="11 21" id="KW-1133">Transmembrane helix</keyword>
<dbReference type="SMART" id="SM00387">
    <property type="entry name" value="HATPase_c"/>
    <property type="match status" value="1"/>
</dbReference>
<feature type="coiled-coil region" evidence="20">
    <location>
        <begin position="801"/>
        <end position="828"/>
    </location>
</feature>
<dbReference type="InterPro" id="IPR036641">
    <property type="entry name" value="HPT_dom_sf"/>
</dbReference>
<comment type="function">
    <text evidence="14">Putative oxygen sensor; modulates the activity of FixJ, a transcriptional activator of nitrogen fixation fixK gene. FixL probably acts as a kinase that phosphorylates FixJ.</text>
</comment>
<dbReference type="SUPFAM" id="SSF47384">
    <property type="entry name" value="Homodimeric domain of signal transducing histidine kinase"/>
    <property type="match status" value="1"/>
</dbReference>
<dbReference type="FunFam" id="1.10.287.130:FF:000002">
    <property type="entry name" value="Two-component osmosensing histidine kinase"/>
    <property type="match status" value="1"/>
</dbReference>
<evidence type="ECO:0000313" key="28">
    <source>
        <dbReference type="Proteomes" id="UP000252558"/>
    </source>
</evidence>
<dbReference type="Pfam" id="PF00989">
    <property type="entry name" value="PAS"/>
    <property type="match status" value="1"/>
</dbReference>
<keyword evidence="28" id="KW-1185">Reference proteome</keyword>
<evidence type="ECO:0000259" key="25">
    <source>
        <dbReference type="PROSITE" id="PS50113"/>
    </source>
</evidence>
<feature type="domain" description="Response regulatory" evidence="23">
    <location>
        <begin position="1367"/>
        <end position="1483"/>
    </location>
</feature>
<evidence type="ECO:0000256" key="9">
    <source>
        <dbReference type="ARBA" id="ARBA00022777"/>
    </source>
</evidence>
<feature type="domain" description="Response regulatory" evidence="23">
    <location>
        <begin position="1222"/>
        <end position="1339"/>
    </location>
</feature>
<feature type="modified residue" description="Phosphohistidine" evidence="18">
    <location>
        <position position="1565"/>
    </location>
</feature>
<dbReference type="GO" id="GO:0005524">
    <property type="term" value="F:ATP binding"/>
    <property type="evidence" value="ECO:0007669"/>
    <property type="project" value="UniProtKB-KW"/>
</dbReference>
<dbReference type="SUPFAM" id="SSF55785">
    <property type="entry name" value="PYP-like sensor domain (PAS domain)"/>
    <property type="match status" value="4"/>
</dbReference>
<feature type="domain" description="PAS" evidence="24">
    <location>
        <begin position="842"/>
        <end position="887"/>
    </location>
</feature>
<dbReference type="Gene3D" id="3.30.565.10">
    <property type="entry name" value="Histidine kinase-like ATPase, C-terminal domain"/>
    <property type="match status" value="1"/>
</dbReference>
<dbReference type="InterPro" id="IPR001610">
    <property type="entry name" value="PAC"/>
</dbReference>
<dbReference type="CDD" id="cd18773">
    <property type="entry name" value="PDC1_HK_sensor"/>
    <property type="match status" value="1"/>
</dbReference>
<evidence type="ECO:0000256" key="13">
    <source>
        <dbReference type="ARBA" id="ARBA00023136"/>
    </source>
</evidence>
<feature type="domain" description="PAS" evidence="24">
    <location>
        <begin position="430"/>
        <end position="472"/>
    </location>
</feature>
<evidence type="ECO:0000256" key="20">
    <source>
        <dbReference type="SAM" id="Coils"/>
    </source>
</evidence>
<dbReference type="PANTHER" id="PTHR45339:SF1">
    <property type="entry name" value="HYBRID SIGNAL TRANSDUCTION HISTIDINE KINASE J"/>
    <property type="match status" value="1"/>
</dbReference>
<feature type="modified residue" description="4-aspartylphosphate" evidence="19">
    <location>
        <position position="1271"/>
    </location>
</feature>
<evidence type="ECO:0000256" key="18">
    <source>
        <dbReference type="PROSITE-ProRule" id="PRU00110"/>
    </source>
</evidence>
<evidence type="ECO:0000256" key="14">
    <source>
        <dbReference type="ARBA" id="ARBA00059827"/>
    </source>
</evidence>
<dbReference type="GO" id="GO:0005886">
    <property type="term" value="C:plasma membrane"/>
    <property type="evidence" value="ECO:0007669"/>
    <property type="project" value="UniProtKB-SubCell"/>
</dbReference>
<dbReference type="PRINTS" id="PR00344">
    <property type="entry name" value="BCTRLSENSOR"/>
</dbReference>
<dbReference type="InterPro" id="IPR000014">
    <property type="entry name" value="PAS"/>
</dbReference>
<dbReference type="SMART" id="SM00388">
    <property type="entry name" value="HisKA"/>
    <property type="match status" value="1"/>
</dbReference>
<dbReference type="SMART" id="SM00086">
    <property type="entry name" value="PAC"/>
    <property type="match status" value="3"/>
</dbReference>
<evidence type="ECO:0000256" key="2">
    <source>
        <dbReference type="ARBA" id="ARBA00004651"/>
    </source>
</evidence>
<feature type="domain" description="PAS" evidence="24">
    <location>
        <begin position="690"/>
        <end position="744"/>
    </location>
</feature>
<keyword evidence="7 21" id="KW-0812">Transmembrane</keyword>
<dbReference type="GO" id="GO:0000155">
    <property type="term" value="F:phosphorelay sensor kinase activity"/>
    <property type="evidence" value="ECO:0007669"/>
    <property type="project" value="InterPro"/>
</dbReference>
<dbReference type="CDD" id="cd17546">
    <property type="entry name" value="REC_hyHK_CKI1_RcsC-like"/>
    <property type="match status" value="2"/>
</dbReference>
<dbReference type="SUPFAM" id="SSF55874">
    <property type="entry name" value="ATPase domain of HSP90 chaperone/DNA topoisomerase II/histidine kinase"/>
    <property type="match status" value="1"/>
</dbReference>
<dbReference type="EC" id="2.7.13.3" evidence="3"/>
<keyword evidence="13 21" id="KW-0472">Membrane</keyword>
<evidence type="ECO:0000256" key="12">
    <source>
        <dbReference type="ARBA" id="ARBA00023012"/>
    </source>
</evidence>
<evidence type="ECO:0000256" key="7">
    <source>
        <dbReference type="ARBA" id="ARBA00022692"/>
    </source>
</evidence>
<evidence type="ECO:0000259" key="23">
    <source>
        <dbReference type="PROSITE" id="PS50110"/>
    </source>
</evidence>
<dbReference type="PROSITE" id="PS50113">
    <property type="entry name" value="PAC"/>
    <property type="match status" value="2"/>
</dbReference>
<evidence type="ECO:0000256" key="6">
    <source>
        <dbReference type="ARBA" id="ARBA00022679"/>
    </source>
</evidence>
<dbReference type="Pfam" id="PF01627">
    <property type="entry name" value="Hpt"/>
    <property type="match status" value="1"/>
</dbReference>
<keyword evidence="8" id="KW-0547">Nucleotide-binding</keyword>
<evidence type="ECO:0000256" key="15">
    <source>
        <dbReference type="ARBA" id="ARBA00064003"/>
    </source>
</evidence>
<evidence type="ECO:0000313" key="27">
    <source>
        <dbReference type="EMBL" id="RCU50944.1"/>
    </source>
</evidence>
<dbReference type="Pfam" id="PF00512">
    <property type="entry name" value="HisKA"/>
    <property type="match status" value="1"/>
</dbReference>
<dbReference type="CDD" id="cd00130">
    <property type="entry name" value="PAS"/>
    <property type="match status" value="4"/>
</dbReference>
<evidence type="ECO:0000256" key="16">
    <source>
        <dbReference type="ARBA" id="ARBA00068150"/>
    </source>
</evidence>
<dbReference type="Gene3D" id="1.10.287.130">
    <property type="match status" value="1"/>
</dbReference>
<dbReference type="RefSeq" id="WP_114337539.1">
    <property type="nucleotide sequence ID" value="NZ_QPID01000003.1"/>
</dbReference>
<dbReference type="PROSITE" id="PS50110">
    <property type="entry name" value="RESPONSE_REGULATORY"/>
    <property type="match status" value="2"/>
</dbReference>
<dbReference type="Pfam" id="PF08447">
    <property type="entry name" value="PAS_3"/>
    <property type="match status" value="1"/>
</dbReference>
<evidence type="ECO:0000256" key="19">
    <source>
        <dbReference type="PROSITE-ProRule" id="PRU00169"/>
    </source>
</evidence>
<dbReference type="InterPro" id="IPR013767">
    <property type="entry name" value="PAS_fold"/>
</dbReference>
<protein>
    <recommendedName>
        <fullName evidence="17">Sensor protein FixL</fullName>
        <ecNumber evidence="3">2.7.13.3</ecNumber>
    </recommendedName>
    <alternativeName>
        <fullName evidence="16">Sensory/regulatory protein RpfC</fullName>
    </alternativeName>
</protein>
<evidence type="ECO:0000259" key="22">
    <source>
        <dbReference type="PROSITE" id="PS50109"/>
    </source>
</evidence>
<dbReference type="Gene3D" id="3.30.450.20">
    <property type="entry name" value="PAS domain"/>
    <property type="match status" value="4"/>
</dbReference>
<dbReference type="PROSITE" id="PS50894">
    <property type="entry name" value="HPT"/>
    <property type="match status" value="1"/>
</dbReference>
<dbReference type="InterPro" id="IPR011006">
    <property type="entry name" value="CheY-like_superfamily"/>
</dbReference>
<keyword evidence="5 19" id="KW-0597">Phosphoprotein</keyword>
<feature type="domain" description="PAC" evidence="25">
    <location>
        <begin position="904"/>
        <end position="957"/>
    </location>
</feature>
<dbReference type="Proteomes" id="UP000252558">
    <property type="component" value="Unassembled WGS sequence"/>
</dbReference>
<evidence type="ECO:0000259" key="24">
    <source>
        <dbReference type="PROSITE" id="PS50112"/>
    </source>
</evidence>
<dbReference type="SUPFAM" id="SSF47226">
    <property type="entry name" value="Histidine-containing phosphotransfer domain, HPT domain"/>
    <property type="match status" value="1"/>
</dbReference>
<comment type="catalytic activity">
    <reaction evidence="1">
        <text>ATP + protein L-histidine = ADP + protein N-phospho-L-histidine.</text>
        <dbReference type="EC" id="2.7.13.3"/>
    </reaction>
</comment>
<name>A0A368NMR0_9GAMM</name>
<evidence type="ECO:0000256" key="1">
    <source>
        <dbReference type="ARBA" id="ARBA00000085"/>
    </source>
</evidence>
<feature type="domain" description="PAS" evidence="24">
    <location>
        <begin position="552"/>
        <end position="625"/>
    </location>
</feature>
<dbReference type="PROSITE" id="PS50112">
    <property type="entry name" value="PAS"/>
    <property type="match status" value="4"/>
</dbReference>
<dbReference type="SMART" id="SM00448">
    <property type="entry name" value="REC"/>
    <property type="match status" value="2"/>
</dbReference>
<dbReference type="Pfam" id="PF00072">
    <property type="entry name" value="Response_reg"/>
    <property type="match status" value="2"/>
</dbReference>
<dbReference type="OrthoDB" id="9810730at2"/>
<dbReference type="InterPro" id="IPR000700">
    <property type="entry name" value="PAS-assoc_C"/>
</dbReference>
<keyword evidence="12" id="KW-0902">Two-component regulatory system</keyword>
<keyword evidence="6" id="KW-0808">Transferase</keyword>
<dbReference type="InterPro" id="IPR003661">
    <property type="entry name" value="HisK_dim/P_dom"/>
</dbReference>
<dbReference type="NCBIfam" id="TIGR00229">
    <property type="entry name" value="sensory_box"/>
    <property type="match status" value="3"/>
</dbReference>
<dbReference type="InterPro" id="IPR036890">
    <property type="entry name" value="HATPase_C_sf"/>
</dbReference>
<feature type="modified residue" description="4-aspartylphosphate" evidence="19">
    <location>
        <position position="1416"/>
    </location>
</feature>
<dbReference type="Gene3D" id="1.20.120.160">
    <property type="entry name" value="HPT domain"/>
    <property type="match status" value="1"/>
</dbReference>
<organism evidence="27 28">
    <name type="scientific">Corallincola holothuriorum</name>
    <dbReference type="NCBI Taxonomy" id="2282215"/>
    <lineage>
        <taxon>Bacteria</taxon>
        <taxon>Pseudomonadati</taxon>
        <taxon>Pseudomonadota</taxon>
        <taxon>Gammaproteobacteria</taxon>
        <taxon>Alteromonadales</taxon>
        <taxon>Psychromonadaceae</taxon>
        <taxon>Corallincola</taxon>
    </lineage>
</organism>
<accession>A0A368NMR0</accession>
<dbReference type="InterPro" id="IPR004358">
    <property type="entry name" value="Sig_transdc_His_kin-like_C"/>
</dbReference>
<feature type="transmembrane region" description="Helical" evidence="21">
    <location>
        <begin position="379"/>
        <end position="401"/>
    </location>
</feature>
<dbReference type="SMART" id="SM00091">
    <property type="entry name" value="PAS"/>
    <property type="match status" value="4"/>
</dbReference>
<keyword evidence="20" id="KW-0175">Coiled coil</keyword>
<dbReference type="Pfam" id="PF02518">
    <property type="entry name" value="HATPase_c"/>
    <property type="match status" value="1"/>
</dbReference>
<dbReference type="InterPro" id="IPR013655">
    <property type="entry name" value="PAS_fold_3"/>
</dbReference>
<feature type="transmembrane region" description="Helical" evidence="21">
    <location>
        <begin position="45"/>
        <end position="64"/>
    </location>
</feature>
<dbReference type="InterPro" id="IPR008207">
    <property type="entry name" value="Sig_transdc_His_kin_Hpt_dom"/>
</dbReference>
<proteinExistence type="predicted"/>
<evidence type="ECO:0000256" key="17">
    <source>
        <dbReference type="ARBA" id="ARBA00070616"/>
    </source>
</evidence>
<dbReference type="FunFam" id="3.30.450.20:FF:000060">
    <property type="entry name" value="Sensor protein FixL"/>
    <property type="match status" value="1"/>
</dbReference>
<keyword evidence="4" id="KW-1003">Cell membrane</keyword>
<dbReference type="PANTHER" id="PTHR45339">
    <property type="entry name" value="HYBRID SIGNAL TRANSDUCTION HISTIDINE KINASE J"/>
    <property type="match status" value="1"/>
</dbReference>
<evidence type="ECO:0000256" key="3">
    <source>
        <dbReference type="ARBA" id="ARBA00012438"/>
    </source>
</evidence>
<evidence type="ECO:0000259" key="26">
    <source>
        <dbReference type="PROSITE" id="PS50894"/>
    </source>
</evidence>
<evidence type="ECO:0000256" key="21">
    <source>
        <dbReference type="SAM" id="Phobius"/>
    </source>
</evidence>
<evidence type="ECO:0000256" key="10">
    <source>
        <dbReference type="ARBA" id="ARBA00022840"/>
    </source>
</evidence>
<evidence type="ECO:0000256" key="4">
    <source>
        <dbReference type="ARBA" id="ARBA00022475"/>
    </source>
</evidence>
<evidence type="ECO:0000256" key="8">
    <source>
        <dbReference type="ARBA" id="ARBA00022741"/>
    </source>
</evidence>
<evidence type="ECO:0000256" key="11">
    <source>
        <dbReference type="ARBA" id="ARBA00022989"/>
    </source>
</evidence>
<dbReference type="InterPro" id="IPR003594">
    <property type="entry name" value="HATPase_dom"/>
</dbReference>
<reference evidence="27 28" key="1">
    <citation type="submission" date="2018-07" db="EMBL/GenBank/DDBJ databases">
        <title>Corallincola holothuriorum sp. nov., a new facultative anaerobe isolated from sea cucumber Apostichopus japonicus.</title>
        <authorList>
            <person name="Xia H."/>
        </authorList>
    </citation>
    <scope>NUCLEOTIDE SEQUENCE [LARGE SCALE GENOMIC DNA]</scope>
    <source>
        <strain evidence="27 28">C4</strain>
    </source>
</reference>
<keyword evidence="9" id="KW-0418">Kinase</keyword>
<dbReference type="CDD" id="cd00082">
    <property type="entry name" value="HisKA"/>
    <property type="match status" value="1"/>
</dbReference>
<dbReference type="InterPro" id="IPR001789">
    <property type="entry name" value="Sig_transdc_resp-reg_receiver"/>
</dbReference>
<sequence length="1706" mass="188736">MPVEVIFGLGILLLLALLVNAALLYRSTVRAVTTHRSGQRSKLLASTAILLLLALILLITQAGLATSKQRMQNQAVDTLAAVTDTMEAALVSWLDGWKFRATSVTGFPRFKQLTADLLKVPPNAIALKQSAPLQTLRDMFQRVRDSYGDMGFFIISPNRINIGSMRDDNLGQINIIDHYHSYLLARAFNGETVLIPPMQTDVALPTKSGELSHNVATMFIASPIRDDSGEVIAVLTLRIDPIGEFRSLTVSGQFGSSGESYFVSDDGRMLSPSRFEPSLQAMGLLAEDTSSVLNVTLNNPGRDLHDAPLQPSERDSLPLSFSAAQIAAQSTGSHSEGYMDYRGIQVLGAWRWVDELGFGVVTEIDRNEVLEGYLELRNIISVIIVCILLLCLMMALLIFWIGREVTLKLQQANAQLEHNVAERTSDLKDRENMLWTLYEYSPVAYASLNSDGGFIKHNAAFAELLGYDRHEFERLTWNNLLPPTQVEATDTAFDHLAAGDEIKDKDVILLRHDNTKVTVSLSVKPTENRDELNLSALDLSAREQVLQQLSASEYQFRTLTENLQGAIFRYEIHNNNLANANAVYISPRWQDITGFPAEDYLGSQPKRKLSELIITEDQHIIPQALFISQKERKPTDVTIRLHRRGDANDMRIVSISASFNFDEQGIATLFDGTMFDITEQQQLQLKQQESDARIRNILETVPDGIIVINQQGIVETFSPAAERMFGYAASEVEGQNVSMLMPADIAIQHDNILANYYPGKPSSVVNNEREVTGKTKADEEFPMSLMVGKSTRNGQLSFTGIVRDITKRKQAEDKLKESEDRLDAASSGAGLGVWDYYPTQNIVMVNQHFAHMLGYSAKELLVSNEKWSSIKGGHQGLQQVTHPDDRSINDEHLAELKRDPSAPYQSEIRLKQKDGQYRWFLNVGQVSRKDSRGYPVRFSGVFLNIQKQKELQAETSKAKEIADLERQRAEEANQAKSDFLANMSHEIRTPMNAIIGMSHLALQTELSHKQRNYIEKVHRSSEALLGIINDILDFSKIEAGKLDIELIPFRLEDVLDGLANLVGLKAEEKELELLFDIEPDLPTALIGDPLRLGQILTNLGNNAVKFTESGEIVISVNSSKLSDDSTTLSFAIRDTGIGMTDAQQAKLFQPFTQADSSTNRKYGGTGLGLAICRKLTELMGGEISLQSKPDVGSTFSFTLTFQRQQVELAPTRAGEDAVAKLNILVVDDNASAREILCSQLSRFGCQVDAVNSGQLAIEALQQQSYQLVLMDWRMPAIDGVETVRRIQNSTLIEPQPKIIMITAYGREELSAAAHGIEFHGLLTKPLTPSSLLDALMLAMGHQVADISRHQQRQGLSLDAIDRLRGANVLVVEDNEVNQELIEELLTQQQIKVSLANHGEHALELLNETSFDGILMDCQMPVMDGYTTTTLIRQNPEWKSLPILALTANAMAGDREKAIKAGMNDHIPKPIDVQEMFTTMARWITPATPIQRQPETTETAGADAEAMPIPEIAGVNIQEGLAHTQGNHSLYLRLLSRFATSQAEMPTRYRDAWQQNNQEAAVREAHTLKGLAGSIGASQLAEQATLLEAAALAGDVAEELAQEVESQLEPLIAALRALNSDSAEQTTGSAEAAPIDKELAEKILNRLAELVSNYDADAGDYLAENKTVLQGNTLQPLINKLSNAIDEYEFETAQAVVEQMKQVIISP</sequence>
<dbReference type="FunFam" id="3.30.565.10:FF:000010">
    <property type="entry name" value="Sensor histidine kinase RcsC"/>
    <property type="match status" value="1"/>
</dbReference>
<gene>
    <name evidence="27" type="ORF">DU002_06365</name>
</gene>
<dbReference type="GO" id="GO:0006355">
    <property type="term" value="P:regulation of DNA-templated transcription"/>
    <property type="evidence" value="ECO:0007669"/>
    <property type="project" value="InterPro"/>
</dbReference>
<dbReference type="InterPro" id="IPR036097">
    <property type="entry name" value="HisK_dim/P_sf"/>
</dbReference>
<comment type="caution">
    <text evidence="27">The sequence shown here is derived from an EMBL/GenBank/DDBJ whole genome shotgun (WGS) entry which is preliminary data.</text>
</comment>
<dbReference type="CDD" id="cd16922">
    <property type="entry name" value="HATPase_EvgS-ArcB-TorS-like"/>
    <property type="match status" value="1"/>
</dbReference>
<evidence type="ECO:0000256" key="5">
    <source>
        <dbReference type="ARBA" id="ARBA00022553"/>
    </source>
</evidence>
<keyword evidence="10" id="KW-0067">ATP-binding</keyword>
<feature type="domain" description="PAC" evidence="25">
    <location>
        <begin position="635"/>
        <end position="689"/>
    </location>
</feature>
<comment type="subcellular location">
    <subcellularLocation>
        <location evidence="2">Cell membrane</location>
        <topology evidence="2">Multi-pass membrane protein</topology>
    </subcellularLocation>
</comment>
<feature type="domain" description="Histidine kinase" evidence="22">
    <location>
        <begin position="982"/>
        <end position="1203"/>
    </location>
</feature>
<dbReference type="Gene3D" id="3.40.50.2300">
    <property type="match status" value="2"/>
</dbReference>
<dbReference type="InterPro" id="IPR035965">
    <property type="entry name" value="PAS-like_dom_sf"/>
</dbReference>
<dbReference type="PROSITE" id="PS50109">
    <property type="entry name" value="HIS_KIN"/>
    <property type="match status" value="1"/>
</dbReference>
<dbReference type="InterPro" id="IPR005467">
    <property type="entry name" value="His_kinase_dom"/>
</dbReference>
<dbReference type="EMBL" id="QPID01000003">
    <property type="protein sequence ID" value="RCU50944.1"/>
    <property type="molecule type" value="Genomic_DNA"/>
</dbReference>
<dbReference type="SUPFAM" id="SSF52172">
    <property type="entry name" value="CheY-like"/>
    <property type="match status" value="2"/>
</dbReference>